<dbReference type="Pfam" id="PF13403">
    <property type="entry name" value="Hint_2"/>
    <property type="match status" value="1"/>
</dbReference>
<evidence type="ECO:0000259" key="1">
    <source>
        <dbReference type="Pfam" id="PF13403"/>
    </source>
</evidence>
<accession>A0AA46A4B4</accession>
<dbReference type="EMBL" id="FTOU01000001">
    <property type="protein sequence ID" value="SIS58468.1"/>
    <property type="molecule type" value="Genomic_DNA"/>
</dbReference>
<dbReference type="AlphaFoldDB" id="A0AA46A4B4"/>
<dbReference type="Proteomes" id="UP000186216">
    <property type="component" value="Unassembled WGS sequence"/>
</dbReference>
<dbReference type="InterPro" id="IPR036844">
    <property type="entry name" value="Hint_dom_sf"/>
</dbReference>
<reference evidence="2 3" key="1">
    <citation type="submission" date="2017-01" db="EMBL/GenBank/DDBJ databases">
        <authorList>
            <person name="Varghese N."/>
            <person name="Submissions S."/>
        </authorList>
    </citation>
    <scope>NUCLEOTIDE SEQUENCE [LARGE SCALE GENOMIC DNA]</scope>
    <source>
        <strain evidence="2 3">DSM 18447</strain>
    </source>
</reference>
<dbReference type="RefSeq" id="WP_272848168.1">
    <property type="nucleotide sequence ID" value="NZ_CP067140.1"/>
</dbReference>
<organism evidence="2 3">
    <name type="scientific">Paracoccus saliphilus</name>
    <dbReference type="NCBI Taxonomy" id="405559"/>
    <lineage>
        <taxon>Bacteria</taxon>
        <taxon>Pseudomonadati</taxon>
        <taxon>Pseudomonadota</taxon>
        <taxon>Alphaproteobacteria</taxon>
        <taxon>Rhodobacterales</taxon>
        <taxon>Paracoccaceae</taxon>
        <taxon>Paracoccus</taxon>
    </lineage>
</organism>
<name>A0AA46A4B4_9RHOB</name>
<feature type="domain" description="Hedgehog/Intein (Hint)" evidence="1">
    <location>
        <begin position="156"/>
        <end position="302"/>
    </location>
</feature>
<dbReference type="InterPro" id="IPR028992">
    <property type="entry name" value="Hedgehog/Intein_dom"/>
</dbReference>
<dbReference type="SUPFAM" id="SSF51294">
    <property type="entry name" value="Hedgehog/intein (Hint) domain"/>
    <property type="match status" value="1"/>
</dbReference>
<proteinExistence type="predicted"/>
<dbReference type="Gene3D" id="2.170.16.10">
    <property type="entry name" value="Hedgehog/Intein (Hint) domain"/>
    <property type="match status" value="1"/>
</dbReference>
<gene>
    <name evidence="2" type="ORF">SAMN05421772_101637</name>
</gene>
<comment type="caution">
    <text evidence="2">The sequence shown here is derived from an EMBL/GenBank/DDBJ whole genome shotgun (WGS) entry which is preliminary data.</text>
</comment>
<protein>
    <submittedName>
        <fullName evidence="2">Hint domain-containing protein</fullName>
    </submittedName>
</protein>
<sequence>MAEYTFWAIYEGNVTWLSHQGQNGDDFTAHRHFRIDDISNFVQITISDDDATLHDYAYGRSDSQYLSEAGKNVWSLGYKEVPELGNAGIYKISDQAINYGYITFSNLDPKLLEEGKTYSLNDVMSPGGVWYGDTLNGHAPDIAYSDLFGAGEDSIICFTANTLIETSEGNKPVEELQPGDMIATMDDGYQPIRWIGSTKRDAIDLARNPKLRPIRISAGALGNGLPKQDLMVSRQHRVLVRSKIAQRIFGTDEILIPAIKLVGMNGIGIAEDIEDVTYFHILFDRHQVIFSEDAPTESLFTGPEALKSMSPAAAQEIRTLFPEITEPDFIAEPIRPIPGKGIMMKQLVERHRKNGISLLNG</sequence>
<evidence type="ECO:0000313" key="3">
    <source>
        <dbReference type="Proteomes" id="UP000186216"/>
    </source>
</evidence>
<evidence type="ECO:0000313" key="2">
    <source>
        <dbReference type="EMBL" id="SIS58468.1"/>
    </source>
</evidence>